<dbReference type="GO" id="GO:0006629">
    <property type="term" value="P:lipid metabolic process"/>
    <property type="evidence" value="ECO:0007669"/>
    <property type="project" value="InterPro"/>
</dbReference>
<dbReference type="PANTHER" id="PTHR46211:SF1">
    <property type="entry name" value="GLYCEROPHOSPHODIESTER PHOSPHODIESTERASE, CYTOPLASMIC"/>
    <property type="match status" value="1"/>
</dbReference>
<dbReference type="EC" id="3.1.4.46" evidence="2"/>
<gene>
    <name evidence="2" type="primary">ugpQ</name>
    <name evidence="2" type="ORF">WG78_18425</name>
</gene>
<dbReference type="RefSeq" id="WP_053939271.1">
    <property type="nucleotide sequence ID" value="NZ_LAQT01000031.1"/>
</dbReference>
<keyword evidence="3" id="KW-1185">Reference proteome</keyword>
<dbReference type="OrthoDB" id="9795622at2"/>
<dbReference type="PANTHER" id="PTHR46211">
    <property type="entry name" value="GLYCEROPHOSPHORYL DIESTER PHOSPHODIESTERASE"/>
    <property type="match status" value="1"/>
</dbReference>
<dbReference type="CDD" id="cd08562">
    <property type="entry name" value="GDPD_EcUgpQ_like"/>
    <property type="match status" value="1"/>
</dbReference>
<comment type="caution">
    <text evidence="2">The sequence shown here is derived from an EMBL/GenBank/DDBJ whole genome shotgun (WGS) entry which is preliminary data.</text>
</comment>
<accession>A0A0N1JRY4</accession>
<dbReference type="PATRIC" id="fig|857265.3.peg.3769"/>
<sequence length="251" mass="27749">MQHWPYPKLFAHRGGGNLAPENTLPGMQKALALRFSAVEFDVKLTADNVSIVIHDDTLERTSNGEGALAELDYEQLDGIDAGSWKGVEFAGTPVPRFSDIASFCITELMFANVEIKPCPGREQETGKQVAQEAARYWQRERTPPLLSSFSEVALLAARKAAPDLPRGLLIHEWVEDWGTRLRALDAVSLHCNHEILTAQRVADIHAAGYRVLAYTVNDKRRAQQLIDWGVDGLFTDELESLPAALAMASDI</sequence>
<dbReference type="NCBIfam" id="NF006989">
    <property type="entry name" value="PRK09454.1"/>
    <property type="match status" value="1"/>
</dbReference>
<dbReference type="AlphaFoldDB" id="A0A0N1JRY4"/>
<keyword evidence="2" id="KW-0378">Hydrolase</keyword>
<reference evidence="2 3" key="1">
    <citation type="submission" date="2015-07" db="EMBL/GenBank/DDBJ databases">
        <title>Draft genome sequence of the Amantichitinum ursilacus IGB-41, a new chitin-degrading bacterium.</title>
        <authorList>
            <person name="Kirstahler P."/>
            <person name="Guenther M."/>
            <person name="Grumaz C."/>
            <person name="Rupp S."/>
            <person name="Zibek S."/>
            <person name="Sohn K."/>
        </authorList>
    </citation>
    <scope>NUCLEOTIDE SEQUENCE [LARGE SCALE GENOMIC DNA]</scope>
    <source>
        <strain evidence="2 3">IGB-41</strain>
    </source>
</reference>
<dbReference type="Proteomes" id="UP000037939">
    <property type="component" value="Unassembled WGS sequence"/>
</dbReference>
<organism evidence="2 3">
    <name type="scientific">Amantichitinum ursilacus</name>
    <dbReference type="NCBI Taxonomy" id="857265"/>
    <lineage>
        <taxon>Bacteria</taxon>
        <taxon>Pseudomonadati</taxon>
        <taxon>Pseudomonadota</taxon>
        <taxon>Betaproteobacteria</taxon>
        <taxon>Neisseriales</taxon>
        <taxon>Chitinibacteraceae</taxon>
        <taxon>Amantichitinum</taxon>
    </lineage>
</organism>
<dbReference type="InterPro" id="IPR030395">
    <property type="entry name" value="GP_PDE_dom"/>
</dbReference>
<evidence type="ECO:0000313" key="3">
    <source>
        <dbReference type="Proteomes" id="UP000037939"/>
    </source>
</evidence>
<dbReference type="STRING" id="857265.WG78_18425"/>
<proteinExistence type="predicted"/>
<feature type="domain" description="GP-PDE" evidence="1">
    <location>
        <begin position="7"/>
        <end position="245"/>
    </location>
</feature>
<protein>
    <submittedName>
        <fullName evidence="2">Glycerophosphoryl diester phosphodiesterase</fullName>
        <ecNumber evidence="2">3.1.4.46</ecNumber>
    </submittedName>
</protein>
<dbReference type="PROSITE" id="PS51704">
    <property type="entry name" value="GP_PDE"/>
    <property type="match status" value="1"/>
</dbReference>
<dbReference type="Gene3D" id="3.20.20.190">
    <property type="entry name" value="Phosphatidylinositol (PI) phosphodiesterase"/>
    <property type="match status" value="1"/>
</dbReference>
<evidence type="ECO:0000259" key="1">
    <source>
        <dbReference type="PROSITE" id="PS51704"/>
    </source>
</evidence>
<evidence type="ECO:0000313" key="2">
    <source>
        <dbReference type="EMBL" id="KPC50208.1"/>
    </source>
</evidence>
<name>A0A0N1JRY4_9NEIS</name>
<dbReference type="SUPFAM" id="SSF51695">
    <property type="entry name" value="PLC-like phosphodiesterases"/>
    <property type="match status" value="1"/>
</dbReference>
<dbReference type="Pfam" id="PF03009">
    <property type="entry name" value="GDPD"/>
    <property type="match status" value="1"/>
</dbReference>
<dbReference type="InterPro" id="IPR017946">
    <property type="entry name" value="PLC-like_Pdiesterase_TIM-brl"/>
</dbReference>
<dbReference type="EMBL" id="LAQT01000031">
    <property type="protein sequence ID" value="KPC50208.1"/>
    <property type="molecule type" value="Genomic_DNA"/>
</dbReference>
<dbReference type="GO" id="GO:0008889">
    <property type="term" value="F:glycerophosphodiester phosphodiesterase activity"/>
    <property type="evidence" value="ECO:0007669"/>
    <property type="project" value="UniProtKB-EC"/>
</dbReference>